<dbReference type="PANTHER" id="PTHR13490:SF0">
    <property type="entry name" value="SMALL RIBOSOMAL SUBUNIT PROTEIN MS35"/>
    <property type="match status" value="1"/>
</dbReference>
<protein>
    <recommendedName>
        <fullName evidence="1">Small ribosomal subunit protein mS35</fullName>
    </recommendedName>
    <alternativeName>
        <fullName evidence="1">37S ribosomal protein S24, mitochondrial</fullName>
    </alternativeName>
</protein>
<dbReference type="Proteomes" id="UP000094236">
    <property type="component" value="Unassembled WGS sequence"/>
</dbReference>
<keyword evidence="1" id="KW-0687">Ribonucleoprotein</keyword>
<dbReference type="InterPro" id="IPR039848">
    <property type="entry name" value="Ribosomal_mS35_mt"/>
</dbReference>
<keyword evidence="1" id="KW-0496">Mitochondrion</keyword>
<keyword evidence="1" id="KW-0689">Ribosomal protein</keyword>
<dbReference type="OrthoDB" id="283424at2759"/>
<dbReference type="InterPro" id="IPR017081">
    <property type="entry name" value="Ribosomal_mS35"/>
</dbReference>
<organism evidence="3 4">
    <name type="scientific">Pachysolen tannophilus NRRL Y-2460</name>
    <dbReference type="NCBI Taxonomy" id="669874"/>
    <lineage>
        <taxon>Eukaryota</taxon>
        <taxon>Fungi</taxon>
        <taxon>Dikarya</taxon>
        <taxon>Ascomycota</taxon>
        <taxon>Saccharomycotina</taxon>
        <taxon>Pichiomycetes</taxon>
        <taxon>Pachysolenaceae</taxon>
        <taxon>Pachysolen</taxon>
    </lineage>
</organism>
<gene>
    <name evidence="3" type="ORF">PACTADRAFT_37907</name>
</gene>
<comment type="function">
    <text evidence="1">Component of the mitochondrial ribosome (mitoribosome), a dedicated translation machinery responsible for the synthesis of mitochondrial genome-encoded proteins, including at least some of the essential transmembrane subunits of the mitochondrial respiratory chain. The mitoribosomes are attached to the mitochondrial inner membrane and translation products are cotranslationally integrated into the membrane.</text>
</comment>
<dbReference type="Pfam" id="PF10213">
    <property type="entry name" value="MRP-S28"/>
    <property type="match status" value="1"/>
</dbReference>
<evidence type="ECO:0000256" key="1">
    <source>
        <dbReference type="PIRNR" id="PIRNR036995"/>
    </source>
</evidence>
<comment type="subcellular location">
    <subcellularLocation>
        <location evidence="1">Mitochondrion</location>
    </subcellularLocation>
</comment>
<evidence type="ECO:0000313" key="4">
    <source>
        <dbReference type="Proteomes" id="UP000094236"/>
    </source>
</evidence>
<accession>A0A1E4U1M5</accession>
<comment type="similarity">
    <text evidence="1">Belongs to the mitochondrion-specific ribosomal protein mS35 family.</text>
</comment>
<dbReference type="InterPro" id="IPR019349">
    <property type="entry name" value="Ribosomal_mS35_mit"/>
</dbReference>
<name>A0A1E4U1M5_PACTA</name>
<evidence type="ECO:0000313" key="3">
    <source>
        <dbReference type="EMBL" id="ODV97887.1"/>
    </source>
</evidence>
<evidence type="ECO:0000259" key="2">
    <source>
        <dbReference type="Pfam" id="PF10213"/>
    </source>
</evidence>
<keyword evidence="4" id="KW-1185">Reference proteome</keyword>
<dbReference type="STRING" id="669874.A0A1E4U1M5"/>
<sequence>MNEQLPLCLEPAKWKGLPSEDIFKLYQERVLTLGPHYKKSKEELEALLTTSADTGFTLKQIQKIYEGGELSAFEVERLSADDDFTPQPYLFDDYPSQAHDMINEHREQRQYNRIAAYEMPLLAKYRKEYKRPSVSTKPVTYRYTTYLGESHPAERKVVLSLKVKDLGLDGRQEHKFKLLAGVRYDYQTDCFKMSSERYPEPAQNARFLSDTLNRLLAESKDLSKDDFSDIPIDTRYIKSKISKKKNKDYQFPEEWKRPEDAPGKKFDPFRELYRDLKI</sequence>
<dbReference type="GO" id="GO:0005763">
    <property type="term" value="C:mitochondrial small ribosomal subunit"/>
    <property type="evidence" value="ECO:0007669"/>
    <property type="project" value="UniProtKB-UniRule"/>
</dbReference>
<feature type="domain" description="Small ribosomal subunit protein mS35 mitochondrial conserved" evidence="2">
    <location>
        <begin position="128"/>
        <end position="256"/>
    </location>
</feature>
<dbReference type="PIRSF" id="PIRSF036995">
    <property type="entry name" value="RSM24"/>
    <property type="match status" value="1"/>
</dbReference>
<dbReference type="PANTHER" id="PTHR13490">
    <property type="entry name" value="MITOCHONDRIAL 28S RIBOSOMAL PROTEIN S28"/>
    <property type="match status" value="1"/>
</dbReference>
<dbReference type="GO" id="GO:0032543">
    <property type="term" value="P:mitochondrial translation"/>
    <property type="evidence" value="ECO:0007669"/>
    <property type="project" value="UniProtKB-UniRule"/>
</dbReference>
<reference evidence="4" key="1">
    <citation type="submission" date="2016-05" db="EMBL/GenBank/DDBJ databases">
        <title>Comparative genomics of biotechnologically important yeasts.</title>
        <authorList>
            <consortium name="DOE Joint Genome Institute"/>
            <person name="Riley R."/>
            <person name="Haridas S."/>
            <person name="Wolfe K.H."/>
            <person name="Lopes M.R."/>
            <person name="Hittinger C.T."/>
            <person name="Goker M."/>
            <person name="Salamov A."/>
            <person name="Wisecaver J."/>
            <person name="Long T.M."/>
            <person name="Aerts A.L."/>
            <person name="Barry K."/>
            <person name="Choi C."/>
            <person name="Clum A."/>
            <person name="Coughlan A.Y."/>
            <person name="Deshpande S."/>
            <person name="Douglass A.P."/>
            <person name="Hanson S.J."/>
            <person name="Klenk H.-P."/>
            <person name="Labutti K."/>
            <person name="Lapidus A."/>
            <person name="Lindquist E."/>
            <person name="Lipzen A."/>
            <person name="Meier-Kolthoff J.P."/>
            <person name="Ohm R.A."/>
            <person name="Otillar R.P."/>
            <person name="Pangilinan J."/>
            <person name="Peng Y."/>
            <person name="Rokas A."/>
            <person name="Rosa C.A."/>
            <person name="Scheuner C."/>
            <person name="Sibirny A.A."/>
            <person name="Slot J.C."/>
            <person name="Stielow J.B."/>
            <person name="Sun H."/>
            <person name="Kurtzman C.P."/>
            <person name="Blackwell M."/>
            <person name="Grigoriev I.V."/>
            <person name="Jeffries T.W."/>
        </authorList>
    </citation>
    <scope>NUCLEOTIDE SEQUENCE [LARGE SCALE GENOMIC DNA]</scope>
    <source>
        <strain evidence="4">NRRL Y-2460</strain>
    </source>
</reference>
<dbReference type="AlphaFoldDB" id="A0A1E4U1M5"/>
<dbReference type="GO" id="GO:0003735">
    <property type="term" value="F:structural constituent of ribosome"/>
    <property type="evidence" value="ECO:0007669"/>
    <property type="project" value="UniProtKB-UniRule"/>
</dbReference>
<proteinExistence type="inferred from homology"/>
<dbReference type="EMBL" id="KV454011">
    <property type="protein sequence ID" value="ODV97887.1"/>
    <property type="molecule type" value="Genomic_DNA"/>
</dbReference>